<evidence type="ECO:0000256" key="3">
    <source>
        <dbReference type="ARBA" id="ARBA00023274"/>
    </source>
</evidence>
<name>V5EZ33_KALBG</name>
<dbReference type="AlphaFoldDB" id="V5EZ33"/>
<dbReference type="HOGENOM" id="CLU_106801_0_1_1"/>
<feature type="domain" description="Ribosomal eL28/Mak16" evidence="5">
    <location>
        <begin position="6"/>
        <end position="125"/>
    </location>
</feature>
<dbReference type="PANTHER" id="PTHR10544">
    <property type="entry name" value="60S RIBOSOMAL PROTEIN L28"/>
    <property type="match status" value="1"/>
</dbReference>
<evidence type="ECO:0000256" key="2">
    <source>
        <dbReference type="ARBA" id="ARBA00022980"/>
    </source>
</evidence>
<evidence type="ECO:0000256" key="1">
    <source>
        <dbReference type="ARBA" id="ARBA00007926"/>
    </source>
</evidence>
<dbReference type="GO" id="GO:0006412">
    <property type="term" value="P:translation"/>
    <property type="evidence" value="ECO:0007669"/>
    <property type="project" value="InterPro"/>
</dbReference>
<dbReference type="InterPro" id="IPR002672">
    <property type="entry name" value="Ribosomal_eL28"/>
</dbReference>
<sequence length="157" mass="16924">MASQDLQWLLVRNNSSFIVKQKGLGRIFSREPRNLVQLHSYKYSGVVNAKAVGISPSKNGKGLEITTKNGKQGTNAIKAVLNTATIKKGGGRRASGLVSNVVAKRGYRSDLTRAAVVRGSAILRSQRGRREAPVRKARGTGSRKVAQVEKTDEPVVA</sequence>
<dbReference type="GeneID" id="27416941"/>
<dbReference type="eggNOG" id="KOG3412">
    <property type="taxonomic scope" value="Eukaryota"/>
</dbReference>
<dbReference type="EMBL" id="KI545854">
    <property type="protein sequence ID" value="EST09118.1"/>
    <property type="molecule type" value="Genomic_DNA"/>
</dbReference>
<dbReference type="GO" id="GO:0003735">
    <property type="term" value="F:structural constituent of ribosome"/>
    <property type="evidence" value="ECO:0007669"/>
    <property type="project" value="InterPro"/>
</dbReference>
<organism evidence="6 7">
    <name type="scientific">Kalmanozyma brasiliensis (strain GHG001)</name>
    <name type="common">Yeast</name>
    <name type="synonym">Pseudozyma brasiliensis</name>
    <dbReference type="NCBI Taxonomy" id="1365824"/>
    <lineage>
        <taxon>Eukaryota</taxon>
        <taxon>Fungi</taxon>
        <taxon>Dikarya</taxon>
        <taxon>Basidiomycota</taxon>
        <taxon>Ustilaginomycotina</taxon>
        <taxon>Ustilaginomycetes</taxon>
        <taxon>Ustilaginales</taxon>
        <taxon>Ustilaginaceae</taxon>
        <taxon>Kalmanozyma</taxon>
    </lineage>
</organism>
<reference evidence="7" key="1">
    <citation type="journal article" date="2013" name="Genome Announc.">
        <title>Draft genome sequence of Pseudozyma brasiliensis sp. nov. strain GHG001, a high producer of endo-1,4-xylanase isolated from an insect pest of sugarcane.</title>
        <authorList>
            <person name="Oliveira J.V.D.C."/>
            <person name="dos Santos R.A.C."/>
            <person name="Borges T.A."/>
            <person name="Riano-Pachon D.M."/>
            <person name="Goldman G.H."/>
        </authorList>
    </citation>
    <scope>NUCLEOTIDE SEQUENCE [LARGE SCALE GENOMIC DNA]</scope>
    <source>
        <strain evidence="7">GHG001</strain>
    </source>
</reference>
<feature type="region of interest" description="Disordered" evidence="4">
    <location>
        <begin position="125"/>
        <end position="157"/>
    </location>
</feature>
<dbReference type="Pfam" id="PF01778">
    <property type="entry name" value="Ribosomal_L28e"/>
    <property type="match status" value="1"/>
</dbReference>
<dbReference type="InterPro" id="IPR029004">
    <property type="entry name" value="Ribosomal_eL28/Mak16"/>
</dbReference>
<protein>
    <recommendedName>
        <fullName evidence="5">Ribosomal eL28/Mak16 domain-containing protein</fullName>
    </recommendedName>
</protein>
<evidence type="ECO:0000259" key="5">
    <source>
        <dbReference type="Pfam" id="PF01778"/>
    </source>
</evidence>
<dbReference type="Proteomes" id="UP000019377">
    <property type="component" value="Unassembled WGS sequence"/>
</dbReference>
<proteinExistence type="inferred from homology"/>
<dbReference type="OMA" id="GKYGQRP"/>
<dbReference type="Gene3D" id="3.30.390.110">
    <property type="match status" value="1"/>
</dbReference>
<evidence type="ECO:0000313" key="7">
    <source>
        <dbReference type="Proteomes" id="UP000019377"/>
    </source>
</evidence>
<evidence type="ECO:0000313" key="6">
    <source>
        <dbReference type="EMBL" id="EST09118.1"/>
    </source>
</evidence>
<evidence type="ECO:0000256" key="4">
    <source>
        <dbReference type="SAM" id="MobiDB-lite"/>
    </source>
</evidence>
<gene>
    <name evidence="6" type="ORF">PSEUBRA_SCAF12g01681</name>
</gene>
<keyword evidence="2" id="KW-0689">Ribosomal protein</keyword>
<dbReference type="GO" id="GO:0005840">
    <property type="term" value="C:ribosome"/>
    <property type="evidence" value="ECO:0007669"/>
    <property type="project" value="UniProtKB-KW"/>
</dbReference>
<dbReference type="GO" id="GO:1990904">
    <property type="term" value="C:ribonucleoprotein complex"/>
    <property type="evidence" value="ECO:0007669"/>
    <property type="project" value="UniProtKB-KW"/>
</dbReference>
<dbReference type="RefSeq" id="XP_016294107.1">
    <property type="nucleotide sequence ID" value="XM_016434337.1"/>
</dbReference>
<keyword evidence="7" id="KW-1185">Reference proteome</keyword>
<dbReference type="STRING" id="1365824.V5EZ33"/>
<dbReference type="OrthoDB" id="338850at2759"/>
<accession>V5EZ33</accession>
<keyword evidence="3" id="KW-0687">Ribonucleoprotein</keyword>
<feature type="compositionally biased region" description="Basic and acidic residues" evidence="4">
    <location>
        <begin position="146"/>
        <end position="157"/>
    </location>
</feature>
<dbReference type="FunFam" id="3.30.390.110:FF:000002">
    <property type="entry name" value="60S ribosomal protein L28"/>
    <property type="match status" value="1"/>
</dbReference>
<comment type="similarity">
    <text evidence="1">Belongs to the eukaryotic ribosomal protein eL28 family.</text>
</comment>